<dbReference type="AlphaFoldDB" id="E1IHC9"/>
<dbReference type="CDD" id="cd14014">
    <property type="entry name" value="STKc_PknB_like"/>
    <property type="match status" value="1"/>
</dbReference>
<dbReference type="InterPro" id="IPR052091">
    <property type="entry name" value="Beta-ala_Activ/Resist"/>
</dbReference>
<dbReference type="InterPro" id="IPR011047">
    <property type="entry name" value="Quinoprotein_ADH-like_sf"/>
</dbReference>
<reference evidence="4 5" key="1">
    <citation type="journal article" date="2011" name="J. Bacteriol.">
        <title>Draft genome sequence of the anoxygenic filamentous phototrophic bacterium Oscillochloris trichoides subsp. DG-6.</title>
        <authorList>
            <person name="Kuznetsov B.B."/>
            <person name="Ivanovsky R.N."/>
            <person name="Keppen O.I."/>
            <person name="Sukhacheva M.V."/>
            <person name="Bumazhkin B.K."/>
            <person name="Patutina E.O."/>
            <person name="Beletsky A.V."/>
            <person name="Mardanov A.V."/>
            <person name="Baslerov R.V."/>
            <person name="Panteleeva A.N."/>
            <person name="Kolganova T.V."/>
            <person name="Ravin N.V."/>
            <person name="Skryabin K.G."/>
        </authorList>
    </citation>
    <scope>NUCLEOTIDE SEQUENCE [LARGE SCALE GENOMIC DNA]</scope>
    <source>
        <strain evidence="4 5">DG-6</strain>
    </source>
</reference>
<dbReference type="Pfam" id="PF13360">
    <property type="entry name" value="PQQ_2"/>
    <property type="match status" value="3"/>
</dbReference>
<dbReference type="InterPro" id="IPR018391">
    <property type="entry name" value="PQQ_b-propeller_rpt"/>
</dbReference>
<dbReference type="Gene3D" id="2.40.128.630">
    <property type="match status" value="1"/>
</dbReference>
<keyword evidence="4" id="KW-0808">Transferase</keyword>
<keyword evidence="1" id="KW-0067">ATP-binding</keyword>
<dbReference type="GO" id="GO:0043041">
    <property type="term" value="P:amino acid activation for nonribosomal peptide biosynthetic process"/>
    <property type="evidence" value="ECO:0007669"/>
    <property type="project" value="TreeGrafter"/>
</dbReference>
<dbReference type="Pfam" id="PF00069">
    <property type="entry name" value="Pkinase"/>
    <property type="match status" value="1"/>
</dbReference>
<dbReference type="PANTHER" id="PTHR44394:SF1">
    <property type="entry name" value="BETA-ALANINE-ACTIVATING ENZYME"/>
    <property type="match status" value="1"/>
</dbReference>
<evidence type="ECO:0000313" key="5">
    <source>
        <dbReference type="Proteomes" id="UP000054010"/>
    </source>
</evidence>
<dbReference type="PROSITE" id="PS50011">
    <property type="entry name" value="PROTEIN_KINASE_DOM"/>
    <property type="match status" value="1"/>
</dbReference>
<evidence type="ECO:0000313" key="4">
    <source>
        <dbReference type="EMBL" id="EFO79382.1"/>
    </source>
</evidence>
<dbReference type="PROSITE" id="PS00107">
    <property type="entry name" value="PROTEIN_KINASE_ATP"/>
    <property type="match status" value="1"/>
</dbReference>
<keyword evidence="4" id="KW-0418">Kinase</keyword>
<organism evidence="4 5">
    <name type="scientific">Oscillochloris trichoides DG-6</name>
    <dbReference type="NCBI Taxonomy" id="765420"/>
    <lineage>
        <taxon>Bacteria</taxon>
        <taxon>Bacillati</taxon>
        <taxon>Chloroflexota</taxon>
        <taxon>Chloroflexia</taxon>
        <taxon>Chloroflexales</taxon>
        <taxon>Chloroflexineae</taxon>
        <taxon>Oscillochloridaceae</taxon>
        <taxon>Oscillochloris</taxon>
    </lineage>
</organism>
<dbReference type="Gene3D" id="1.10.510.10">
    <property type="entry name" value="Transferase(Phosphotransferase) domain 1"/>
    <property type="match status" value="1"/>
</dbReference>
<dbReference type="InterPro" id="IPR011009">
    <property type="entry name" value="Kinase-like_dom_sf"/>
</dbReference>
<feature type="region of interest" description="Disordered" evidence="2">
    <location>
        <begin position="1"/>
        <end position="75"/>
    </location>
</feature>
<evidence type="ECO:0000256" key="2">
    <source>
        <dbReference type="SAM" id="MobiDB-lite"/>
    </source>
</evidence>
<dbReference type="InterPro" id="IPR015943">
    <property type="entry name" value="WD40/YVTN_repeat-like_dom_sf"/>
</dbReference>
<protein>
    <submittedName>
        <fullName evidence="4">Protein kinase</fullName>
    </submittedName>
</protein>
<dbReference type="GO" id="GO:0004672">
    <property type="term" value="F:protein kinase activity"/>
    <property type="evidence" value="ECO:0007669"/>
    <property type="project" value="InterPro"/>
</dbReference>
<dbReference type="Proteomes" id="UP000054010">
    <property type="component" value="Unassembled WGS sequence"/>
</dbReference>
<dbReference type="Gene3D" id="2.130.10.10">
    <property type="entry name" value="YVTN repeat-like/Quinoprotein amine dehydrogenase"/>
    <property type="match status" value="2"/>
</dbReference>
<sequence>MGLIKRVGTKGLGTPSADDSTRQIPAAESSARVTPPSEEESTRRIQGQPTDEGTKQIPPAPSRPAPPTPAAAPAAPAADIHILPTGTLLQGRYRIEEPIGVGGMSVVYRGRDMRFKDVARYCAIKEMSQTAPDSHTRALNLKNFEREAGLLATLQHPAIPKVYDFFEEDRRLYLVLELVPGKDLEAVLEEVGKPISEARVAKWAIQICDVLSYLHKHTPEPIVFRDMKPSNVMVVGEDRIVLIDFGIARNLNRSDRKGTMIGTEGYSPPEQYRGVAEPQGDLYALGATMHHLLTNTDPRLETPFTFQERPIRQISPDVSIDMEMIVVKALEYDMGARWESADAMKQALVAIIGGAAVAGVAAPPSAPAVAKGTPQTELIWKFTCEDEIRSSPAVNSGMLFVGCYDTNLYALDAVRGEFRWKYATDGGINSSPAVWQDYVIVGSEDGALYACDMRRGSLRWTFRTGKPIRSSPRIDERVVYIGSDDQHIYAVDAVRGAPIWKYRTWNPIRSSAAITSQVIFIGGDDGHVYCLDVRNGALKWKQRTQQPVRSSPVFHEGLVFVGSLDQSLYALDAEGGWPAWRFRTGHYINSSPFVFGSRVFVGGIDGFMYALEAKNGRLAWKFEVGSQITSSPRVESGRVYFGAVDGNVYCLDAGVGTLIWKYPTNAAVVSTPAIADGIVYVGSMDHSIYALKG</sequence>
<dbReference type="Gene3D" id="3.30.200.20">
    <property type="entry name" value="Phosphorylase Kinase, domain 1"/>
    <property type="match status" value="1"/>
</dbReference>
<dbReference type="HOGENOM" id="CLU_020359_0_0_0"/>
<dbReference type="SMART" id="SM00220">
    <property type="entry name" value="S_TKc"/>
    <property type="match status" value="1"/>
</dbReference>
<dbReference type="SUPFAM" id="SSF50998">
    <property type="entry name" value="Quinoprotein alcohol dehydrogenase-like"/>
    <property type="match status" value="2"/>
</dbReference>
<dbReference type="InterPro" id="IPR002372">
    <property type="entry name" value="PQQ_rpt_dom"/>
</dbReference>
<comment type="caution">
    <text evidence="4">The sequence shown here is derived from an EMBL/GenBank/DDBJ whole genome shotgun (WGS) entry which is preliminary data.</text>
</comment>
<dbReference type="EMBL" id="ADVR01000114">
    <property type="protein sequence ID" value="EFO79382.1"/>
    <property type="molecule type" value="Genomic_DNA"/>
</dbReference>
<evidence type="ECO:0000256" key="1">
    <source>
        <dbReference type="PROSITE-ProRule" id="PRU10141"/>
    </source>
</evidence>
<dbReference type="GO" id="GO:0005524">
    <property type="term" value="F:ATP binding"/>
    <property type="evidence" value="ECO:0007669"/>
    <property type="project" value="UniProtKB-UniRule"/>
</dbReference>
<evidence type="ECO:0000259" key="3">
    <source>
        <dbReference type="PROSITE" id="PS50011"/>
    </source>
</evidence>
<dbReference type="SUPFAM" id="SSF56112">
    <property type="entry name" value="Protein kinase-like (PK-like)"/>
    <property type="match status" value="1"/>
</dbReference>
<dbReference type="InterPro" id="IPR017441">
    <property type="entry name" value="Protein_kinase_ATP_BS"/>
</dbReference>
<dbReference type="SMART" id="SM00564">
    <property type="entry name" value="PQQ"/>
    <property type="match status" value="8"/>
</dbReference>
<gene>
    <name evidence="4" type="ORF">OSCT_2730</name>
</gene>
<dbReference type="InterPro" id="IPR000719">
    <property type="entry name" value="Prot_kinase_dom"/>
</dbReference>
<dbReference type="OrthoDB" id="155383at2"/>
<name>E1IHC9_9CHLR</name>
<dbReference type="eggNOG" id="COG1520">
    <property type="taxonomic scope" value="Bacteria"/>
</dbReference>
<dbReference type="STRING" id="765420.OSCT_2730"/>
<dbReference type="PANTHER" id="PTHR44394">
    <property type="entry name" value="BETA-ALANINE-ACTIVATING ENZYME"/>
    <property type="match status" value="1"/>
</dbReference>
<dbReference type="eggNOG" id="COG0515">
    <property type="taxonomic scope" value="Bacteria"/>
</dbReference>
<proteinExistence type="predicted"/>
<feature type="domain" description="Protein kinase" evidence="3">
    <location>
        <begin position="93"/>
        <end position="349"/>
    </location>
</feature>
<keyword evidence="5" id="KW-1185">Reference proteome</keyword>
<accession>E1IHC9</accession>
<keyword evidence="1" id="KW-0547">Nucleotide-binding</keyword>
<feature type="compositionally biased region" description="Pro residues" evidence="2">
    <location>
        <begin position="58"/>
        <end position="70"/>
    </location>
</feature>
<feature type="binding site" evidence="1">
    <location>
        <position position="125"/>
    </location>
    <ligand>
        <name>ATP</name>
        <dbReference type="ChEBI" id="CHEBI:30616"/>
    </ligand>
</feature>